<accession>A0A9P4QR13</accession>
<protein>
    <submittedName>
        <fullName evidence="2">Uncharacterized protein</fullName>
    </submittedName>
</protein>
<evidence type="ECO:0000313" key="2">
    <source>
        <dbReference type="EMBL" id="KAF2730090.1"/>
    </source>
</evidence>
<keyword evidence="3" id="KW-1185">Reference proteome</keyword>
<evidence type="ECO:0000256" key="1">
    <source>
        <dbReference type="SAM" id="MobiDB-lite"/>
    </source>
</evidence>
<name>A0A9P4QR13_9PLEO</name>
<dbReference type="Proteomes" id="UP000799444">
    <property type="component" value="Unassembled WGS sequence"/>
</dbReference>
<comment type="caution">
    <text evidence="2">The sequence shown here is derived from an EMBL/GenBank/DDBJ whole genome shotgun (WGS) entry which is preliminary data.</text>
</comment>
<sequence>MSALGSPLRHARSLPALKPGGAQGSIPLTSDHAQPRCYQNLLSLPGHHQTMCGDYTAWNRTGQERALNIAAPGPPSVPLPLRPLADETQVSVTRPFQCHRLDMRSQGPLSPTCVLGRRRRDASRNVLRQVVTLLLITPVICPRVLLSTGFTRLPPSSQPATKLSRPSPKPRHLIYPRQVFAPNTSARRSLVLSST</sequence>
<feature type="region of interest" description="Disordered" evidence="1">
    <location>
        <begin position="151"/>
        <end position="173"/>
    </location>
</feature>
<feature type="region of interest" description="Disordered" evidence="1">
    <location>
        <begin position="1"/>
        <end position="28"/>
    </location>
</feature>
<dbReference type="EMBL" id="ML996226">
    <property type="protein sequence ID" value="KAF2730090.1"/>
    <property type="molecule type" value="Genomic_DNA"/>
</dbReference>
<gene>
    <name evidence="2" type="ORF">EJ04DRAFT_53852</name>
</gene>
<evidence type="ECO:0000313" key="3">
    <source>
        <dbReference type="Proteomes" id="UP000799444"/>
    </source>
</evidence>
<reference evidence="2" key="1">
    <citation type="journal article" date="2020" name="Stud. Mycol.">
        <title>101 Dothideomycetes genomes: a test case for predicting lifestyles and emergence of pathogens.</title>
        <authorList>
            <person name="Haridas S."/>
            <person name="Albert R."/>
            <person name="Binder M."/>
            <person name="Bloem J."/>
            <person name="Labutti K."/>
            <person name="Salamov A."/>
            <person name="Andreopoulos B."/>
            <person name="Baker S."/>
            <person name="Barry K."/>
            <person name="Bills G."/>
            <person name="Bluhm B."/>
            <person name="Cannon C."/>
            <person name="Castanera R."/>
            <person name="Culley D."/>
            <person name="Daum C."/>
            <person name="Ezra D."/>
            <person name="Gonzalez J."/>
            <person name="Henrissat B."/>
            <person name="Kuo A."/>
            <person name="Liang C."/>
            <person name="Lipzen A."/>
            <person name="Lutzoni F."/>
            <person name="Magnuson J."/>
            <person name="Mondo S."/>
            <person name="Nolan M."/>
            <person name="Ohm R."/>
            <person name="Pangilinan J."/>
            <person name="Park H.-J."/>
            <person name="Ramirez L."/>
            <person name="Alfaro M."/>
            <person name="Sun H."/>
            <person name="Tritt A."/>
            <person name="Yoshinaga Y."/>
            <person name="Zwiers L.-H."/>
            <person name="Turgeon B."/>
            <person name="Goodwin S."/>
            <person name="Spatafora J."/>
            <person name="Crous P."/>
            <person name="Grigoriev I."/>
        </authorList>
    </citation>
    <scope>NUCLEOTIDE SEQUENCE</scope>
    <source>
        <strain evidence="2">CBS 125425</strain>
    </source>
</reference>
<dbReference type="AlphaFoldDB" id="A0A9P4QR13"/>
<proteinExistence type="predicted"/>
<organism evidence="2 3">
    <name type="scientific">Polyplosphaeria fusca</name>
    <dbReference type="NCBI Taxonomy" id="682080"/>
    <lineage>
        <taxon>Eukaryota</taxon>
        <taxon>Fungi</taxon>
        <taxon>Dikarya</taxon>
        <taxon>Ascomycota</taxon>
        <taxon>Pezizomycotina</taxon>
        <taxon>Dothideomycetes</taxon>
        <taxon>Pleosporomycetidae</taxon>
        <taxon>Pleosporales</taxon>
        <taxon>Tetraplosphaeriaceae</taxon>
        <taxon>Polyplosphaeria</taxon>
    </lineage>
</organism>
<feature type="compositionally biased region" description="Polar residues" evidence="1">
    <location>
        <begin position="151"/>
        <end position="161"/>
    </location>
</feature>